<evidence type="ECO:0000256" key="1">
    <source>
        <dbReference type="SAM" id="MobiDB-lite"/>
    </source>
</evidence>
<evidence type="ECO:0000313" key="3">
    <source>
        <dbReference type="Proteomes" id="UP000527355"/>
    </source>
</evidence>
<sequence>MQFAVRPWHLQQGGAPGPSGSAVATQSWGLGEAGCGVSLACTHSMGSWSAGSLSTGSLECGVQEPWQAGTGRLSGRQSLQTSGSPQRGSVHSLQGAAWSLASYGWQAAHCVGPVWCLRPIWVLVWLCSWPLLPASLQDGVGSTSMSHSAGSAYGSSRDYPTRRS</sequence>
<name>A0A7J7VIM7_MYOMY</name>
<dbReference type="AlphaFoldDB" id="A0A7J7VIM7"/>
<organism evidence="2 3">
    <name type="scientific">Myotis myotis</name>
    <name type="common">Greater mouse-eared bat</name>
    <name type="synonym">Vespertilio myotis</name>
    <dbReference type="NCBI Taxonomy" id="51298"/>
    <lineage>
        <taxon>Eukaryota</taxon>
        <taxon>Metazoa</taxon>
        <taxon>Chordata</taxon>
        <taxon>Craniata</taxon>
        <taxon>Vertebrata</taxon>
        <taxon>Euteleostomi</taxon>
        <taxon>Mammalia</taxon>
        <taxon>Eutheria</taxon>
        <taxon>Laurasiatheria</taxon>
        <taxon>Chiroptera</taxon>
        <taxon>Yangochiroptera</taxon>
        <taxon>Vespertilionidae</taxon>
        <taxon>Myotis</taxon>
    </lineage>
</organism>
<feature type="region of interest" description="Disordered" evidence="1">
    <location>
        <begin position="1"/>
        <end position="22"/>
    </location>
</feature>
<dbReference type="EMBL" id="JABWUV010000010">
    <property type="protein sequence ID" value="KAF6324806.1"/>
    <property type="molecule type" value="Genomic_DNA"/>
</dbReference>
<comment type="caution">
    <text evidence="2">The sequence shown here is derived from an EMBL/GenBank/DDBJ whole genome shotgun (WGS) entry which is preliminary data.</text>
</comment>
<reference evidence="2 3" key="1">
    <citation type="journal article" date="2020" name="Nature">
        <title>Six reference-quality genomes reveal evolution of bat adaptations.</title>
        <authorList>
            <person name="Jebb D."/>
            <person name="Huang Z."/>
            <person name="Pippel M."/>
            <person name="Hughes G.M."/>
            <person name="Lavrichenko K."/>
            <person name="Devanna P."/>
            <person name="Winkler S."/>
            <person name="Jermiin L.S."/>
            <person name="Skirmuntt E.C."/>
            <person name="Katzourakis A."/>
            <person name="Burkitt-Gray L."/>
            <person name="Ray D.A."/>
            <person name="Sullivan K.A.M."/>
            <person name="Roscito J.G."/>
            <person name="Kirilenko B.M."/>
            <person name="Davalos L.M."/>
            <person name="Corthals A.P."/>
            <person name="Power M.L."/>
            <person name="Jones G."/>
            <person name="Ransome R.D."/>
            <person name="Dechmann D.K.N."/>
            <person name="Locatelli A.G."/>
            <person name="Puechmaille S.J."/>
            <person name="Fedrigo O."/>
            <person name="Jarvis E.D."/>
            <person name="Hiller M."/>
            <person name="Vernes S.C."/>
            <person name="Myers E.W."/>
            <person name="Teeling E.C."/>
        </authorList>
    </citation>
    <scope>NUCLEOTIDE SEQUENCE [LARGE SCALE GENOMIC DNA]</scope>
    <source>
        <strain evidence="2">MMyoMyo1</strain>
        <tissue evidence="2">Flight muscle</tissue>
    </source>
</reference>
<accession>A0A7J7VIM7</accession>
<gene>
    <name evidence="2" type="ORF">mMyoMyo1_008272</name>
</gene>
<proteinExistence type="predicted"/>
<dbReference type="Proteomes" id="UP000527355">
    <property type="component" value="Unassembled WGS sequence"/>
</dbReference>
<protein>
    <submittedName>
        <fullName evidence="2">Uncharacterized protein</fullName>
    </submittedName>
</protein>
<evidence type="ECO:0000313" key="2">
    <source>
        <dbReference type="EMBL" id="KAF6324806.1"/>
    </source>
</evidence>
<feature type="region of interest" description="Disordered" evidence="1">
    <location>
        <begin position="145"/>
        <end position="164"/>
    </location>
</feature>
<keyword evidence="3" id="KW-1185">Reference proteome</keyword>